<dbReference type="EMBL" id="JAOTPO010000006">
    <property type="protein sequence ID" value="MDE5413858.1"/>
    <property type="molecule type" value="Genomic_DNA"/>
</dbReference>
<comment type="caution">
    <text evidence="2">The sequence shown here is derived from an EMBL/GenBank/DDBJ whole genome shotgun (WGS) entry which is preliminary data.</text>
</comment>
<dbReference type="Pfam" id="PF12438">
    <property type="entry name" value="DUF3679"/>
    <property type="match status" value="1"/>
</dbReference>
<gene>
    <name evidence="2" type="ORF">N7Z68_10715</name>
</gene>
<proteinExistence type="predicted"/>
<dbReference type="InterPro" id="IPR020534">
    <property type="entry name" value="Uncharacterised_YqxA"/>
</dbReference>
<protein>
    <submittedName>
        <fullName evidence="2">DUF3679 domain-containing protein</fullName>
    </submittedName>
</protein>
<dbReference type="Proteomes" id="UP001148125">
    <property type="component" value="Unassembled WGS sequence"/>
</dbReference>
<feature type="region of interest" description="Disordered" evidence="1">
    <location>
        <begin position="42"/>
        <end position="78"/>
    </location>
</feature>
<feature type="compositionally biased region" description="Basic and acidic residues" evidence="1">
    <location>
        <begin position="52"/>
        <end position="78"/>
    </location>
</feature>
<evidence type="ECO:0000313" key="3">
    <source>
        <dbReference type="Proteomes" id="UP001148125"/>
    </source>
</evidence>
<accession>A0ABT5VEH1</accession>
<keyword evidence="3" id="KW-1185">Reference proteome</keyword>
<dbReference type="RefSeq" id="WP_275118473.1">
    <property type="nucleotide sequence ID" value="NZ_JAOTPO010000006.1"/>
</dbReference>
<reference evidence="2" key="1">
    <citation type="submission" date="2024-05" db="EMBL/GenBank/DDBJ databases">
        <title>Alkalihalobacillus sp. strain MEB203 novel alkaliphilic bacterium from Lonar Lake, India.</title>
        <authorList>
            <person name="Joshi A."/>
            <person name="Thite S."/>
            <person name="Mengade P."/>
        </authorList>
    </citation>
    <scope>NUCLEOTIDE SEQUENCE</scope>
    <source>
        <strain evidence="2">MEB 203</strain>
    </source>
</reference>
<sequence length="131" mass="14629">MTKFLLKTFFVLTILLFGVVFGIHQANEGTLSLFGKKEAEQTVTAPSSPPVEKQKVKDEKQTVPPVEKEQPKEEERVKTTQQLQEKQQLAADVGAFNFYSELGSNIGELLEILVYHTVSAITGIIHGWLNN</sequence>
<organism evidence="2 3">
    <name type="scientific">Alkalihalobacterium chitinilyticum</name>
    <dbReference type="NCBI Taxonomy" id="2980103"/>
    <lineage>
        <taxon>Bacteria</taxon>
        <taxon>Bacillati</taxon>
        <taxon>Bacillota</taxon>
        <taxon>Bacilli</taxon>
        <taxon>Bacillales</taxon>
        <taxon>Bacillaceae</taxon>
        <taxon>Alkalihalobacterium</taxon>
    </lineage>
</organism>
<evidence type="ECO:0000256" key="1">
    <source>
        <dbReference type="SAM" id="MobiDB-lite"/>
    </source>
</evidence>
<name>A0ABT5VEH1_9BACI</name>
<evidence type="ECO:0000313" key="2">
    <source>
        <dbReference type="EMBL" id="MDE5413858.1"/>
    </source>
</evidence>